<feature type="domain" description="AB hydrolase-1" evidence="1">
    <location>
        <begin position="14"/>
        <end position="247"/>
    </location>
</feature>
<dbReference type="InterPro" id="IPR000639">
    <property type="entry name" value="Epox_hydrolase-like"/>
</dbReference>
<accession>A0ABN1REM1</accession>
<comment type="caution">
    <text evidence="2">The sequence shown here is derived from an EMBL/GenBank/DDBJ whole genome shotgun (WGS) entry which is preliminary data.</text>
</comment>
<sequence>MALHHVSHGEGTPVLALHGWTPDHRLMTGCLEPIFAERPGYRRLYPDLPGMGKSSGDGVDSSDGIMAALREFIDTEIGAEPFVLIGESYGGYLARGLVAERPDQILGLGLICPIGIALEHAERIVPEHVVLESDPAVLATLTPAQLEDFTEISVLQTADVLRQYQADVEPGLDAADLRAMARIRRNWALTTAPESGPIYTRPSLILCGRQDSITGYADQYPLLDHYPRASYAVLDRAGHNLQIEQPALLGVFVNDWLERIATEATSG</sequence>
<dbReference type="Proteomes" id="UP001500542">
    <property type="component" value="Unassembled WGS sequence"/>
</dbReference>
<evidence type="ECO:0000313" key="3">
    <source>
        <dbReference type="Proteomes" id="UP001500542"/>
    </source>
</evidence>
<dbReference type="InterPro" id="IPR000073">
    <property type="entry name" value="AB_hydrolase_1"/>
</dbReference>
<dbReference type="Gene3D" id="3.40.50.1820">
    <property type="entry name" value="alpha/beta hydrolase"/>
    <property type="match status" value="1"/>
</dbReference>
<dbReference type="GO" id="GO:0016787">
    <property type="term" value="F:hydrolase activity"/>
    <property type="evidence" value="ECO:0007669"/>
    <property type="project" value="UniProtKB-KW"/>
</dbReference>
<dbReference type="EMBL" id="BAAAHK010000017">
    <property type="protein sequence ID" value="GAA0955767.1"/>
    <property type="molecule type" value="Genomic_DNA"/>
</dbReference>
<dbReference type="PANTHER" id="PTHR43798">
    <property type="entry name" value="MONOACYLGLYCEROL LIPASE"/>
    <property type="match status" value="1"/>
</dbReference>
<dbReference type="PRINTS" id="PR00412">
    <property type="entry name" value="EPOXHYDRLASE"/>
</dbReference>
<dbReference type="InterPro" id="IPR050266">
    <property type="entry name" value="AB_hydrolase_sf"/>
</dbReference>
<organism evidence="2 3">
    <name type="scientific">Kribbella koreensis</name>
    <dbReference type="NCBI Taxonomy" id="57909"/>
    <lineage>
        <taxon>Bacteria</taxon>
        <taxon>Bacillati</taxon>
        <taxon>Actinomycetota</taxon>
        <taxon>Actinomycetes</taxon>
        <taxon>Propionibacteriales</taxon>
        <taxon>Kribbellaceae</taxon>
        <taxon>Kribbella</taxon>
    </lineage>
</organism>
<dbReference type="InterPro" id="IPR029058">
    <property type="entry name" value="AB_hydrolase_fold"/>
</dbReference>
<protein>
    <submittedName>
        <fullName evidence="2">Alpha/beta hydrolase</fullName>
    </submittedName>
</protein>
<proteinExistence type="predicted"/>
<name>A0ABN1REM1_9ACTN</name>
<evidence type="ECO:0000313" key="2">
    <source>
        <dbReference type="EMBL" id="GAA0955767.1"/>
    </source>
</evidence>
<keyword evidence="3" id="KW-1185">Reference proteome</keyword>
<keyword evidence="2" id="KW-0378">Hydrolase</keyword>
<gene>
    <name evidence="2" type="ORF">GCM10009554_64110</name>
</gene>
<evidence type="ECO:0000259" key="1">
    <source>
        <dbReference type="Pfam" id="PF12697"/>
    </source>
</evidence>
<dbReference type="PANTHER" id="PTHR43798:SF6">
    <property type="entry name" value="HYDROLASE, PUTATIVE (AFU_ORTHOLOGUE AFUA_4G13070)-RELATED"/>
    <property type="match status" value="1"/>
</dbReference>
<dbReference type="PRINTS" id="PR00111">
    <property type="entry name" value="ABHYDROLASE"/>
</dbReference>
<dbReference type="Pfam" id="PF12697">
    <property type="entry name" value="Abhydrolase_6"/>
    <property type="match status" value="1"/>
</dbReference>
<reference evidence="2 3" key="1">
    <citation type="journal article" date="2019" name="Int. J. Syst. Evol. Microbiol.">
        <title>The Global Catalogue of Microorganisms (GCM) 10K type strain sequencing project: providing services to taxonomists for standard genome sequencing and annotation.</title>
        <authorList>
            <consortium name="The Broad Institute Genomics Platform"/>
            <consortium name="The Broad Institute Genome Sequencing Center for Infectious Disease"/>
            <person name="Wu L."/>
            <person name="Ma J."/>
        </authorList>
    </citation>
    <scope>NUCLEOTIDE SEQUENCE [LARGE SCALE GENOMIC DNA]</scope>
    <source>
        <strain evidence="2 3">JCM 10977</strain>
    </source>
</reference>
<dbReference type="SUPFAM" id="SSF53474">
    <property type="entry name" value="alpha/beta-Hydrolases"/>
    <property type="match status" value="1"/>
</dbReference>